<dbReference type="Gene3D" id="2.60.120.10">
    <property type="entry name" value="Jelly Rolls"/>
    <property type="match status" value="1"/>
</dbReference>
<keyword evidence="3" id="KW-0804">Transcription</keyword>
<organism evidence="5 6">
    <name type="scientific">Paenibacillus germinis</name>
    <dbReference type="NCBI Taxonomy" id="2654979"/>
    <lineage>
        <taxon>Bacteria</taxon>
        <taxon>Bacillati</taxon>
        <taxon>Bacillota</taxon>
        <taxon>Bacilli</taxon>
        <taxon>Bacillales</taxon>
        <taxon>Paenibacillaceae</taxon>
        <taxon>Paenibacillus</taxon>
    </lineage>
</organism>
<dbReference type="InterPro" id="IPR018062">
    <property type="entry name" value="HTH_AraC-typ_CS"/>
</dbReference>
<dbReference type="InterPro" id="IPR009057">
    <property type="entry name" value="Homeodomain-like_sf"/>
</dbReference>
<reference evidence="5 6" key="1">
    <citation type="submission" date="2019-10" db="EMBL/GenBank/DDBJ databases">
        <title>Description of Paenibacillus choica sp. nov.</title>
        <authorList>
            <person name="Carlier A."/>
            <person name="Qi S."/>
        </authorList>
    </citation>
    <scope>NUCLEOTIDE SEQUENCE [LARGE SCALE GENOMIC DNA]</scope>
    <source>
        <strain evidence="5 6">LMG 31460</strain>
    </source>
</reference>
<dbReference type="Gene3D" id="1.10.10.60">
    <property type="entry name" value="Homeodomain-like"/>
    <property type="match status" value="2"/>
</dbReference>
<comment type="caution">
    <text evidence="5">The sequence shown here is derived from an EMBL/GenBank/DDBJ whole genome shotgun (WGS) entry which is preliminary data.</text>
</comment>
<dbReference type="PRINTS" id="PR00032">
    <property type="entry name" value="HTHARAC"/>
</dbReference>
<dbReference type="InterPro" id="IPR020449">
    <property type="entry name" value="Tscrpt_reg_AraC-type_HTH"/>
</dbReference>
<evidence type="ECO:0000256" key="1">
    <source>
        <dbReference type="ARBA" id="ARBA00023015"/>
    </source>
</evidence>
<sequence length="288" mass="34042">MKHSKQTLKGERFFRHDLNLYVNRETEAFSLSQHAHEFIELAYVMEGKGFHYVESEVERISPGQLFVIPIGVSHVFRPASADVAKEPLIIYNCIFTPELIESIIPFVIDKPIITFMEELKEEGLRYYSVSDIDAAMEKLFLSLYQEYSLQQSGSSTYLNSLFLQLIVTMYRFKHNEIKALPSKQDRFMQVLLYIEQNYAMELTLSHLTEKFQWSERHLQRLFKQHTNQSYHNYLQSIRIRKSCEQLRNSQFKISRIAESVGYKDINTFIGLFKRMIGQTPSSYRQQFK</sequence>
<keyword evidence="1" id="KW-0805">Transcription regulation</keyword>
<evidence type="ECO:0000256" key="2">
    <source>
        <dbReference type="ARBA" id="ARBA00023125"/>
    </source>
</evidence>
<evidence type="ECO:0000256" key="3">
    <source>
        <dbReference type="ARBA" id="ARBA00023163"/>
    </source>
</evidence>
<gene>
    <name evidence="5" type="ORF">GC102_07070</name>
</gene>
<protein>
    <submittedName>
        <fullName evidence="5">Helix-turn-helix domain-containing protein</fullName>
    </submittedName>
</protein>
<dbReference type="InterPro" id="IPR014710">
    <property type="entry name" value="RmlC-like_jellyroll"/>
</dbReference>
<dbReference type="SUPFAM" id="SSF46689">
    <property type="entry name" value="Homeodomain-like"/>
    <property type="match status" value="2"/>
</dbReference>
<dbReference type="Pfam" id="PF12833">
    <property type="entry name" value="HTH_18"/>
    <property type="match status" value="1"/>
</dbReference>
<keyword evidence="2" id="KW-0238">DNA-binding</keyword>
<dbReference type="InterPro" id="IPR003313">
    <property type="entry name" value="AraC-bd"/>
</dbReference>
<feature type="domain" description="HTH araC/xylS-type" evidence="4">
    <location>
        <begin position="188"/>
        <end position="286"/>
    </location>
</feature>
<dbReference type="InterPro" id="IPR018060">
    <property type="entry name" value="HTH_AraC"/>
</dbReference>
<accession>A0ABX1YZF2</accession>
<dbReference type="SUPFAM" id="SSF51215">
    <property type="entry name" value="Regulatory protein AraC"/>
    <property type="match status" value="1"/>
</dbReference>
<evidence type="ECO:0000259" key="4">
    <source>
        <dbReference type="PROSITE" id="PS01124"/>
    </source>
</evidence>
<dbReference type="SMART" id="SM00342">
    <property type="entry name" value="HTH_ARAC"/>
    <property type="match status" value="1"/>
</dbReference>
<dbReference type="RefSeq" id="WP_171688853.1">
    <property type="nucleotide sequence ID" value="NZ_WHOC01000030.1"/>
</dbReference>
<dbReference type="Pfam" id="PF02311">
    <property type="entry name" value="AraC_binding"/>
    <property type="match status" value="1"/>
</dbReference>
<dbReference type="PROSITE" id="PS00041">
    <property type="entry name" value="HTH_ARAC_FAMILY_1"/>
    <property type="match status" value="1"/>
</dbReference>
<keyword evidence="6" id="KW-1185">Reference proteome</keyword>
<dbReference type="EMBL" id="WHOC01000030">
    <property type="protein sequence ID" value="NOU85539.1"/>
    <property type="molecule type" value="Genomic_DNA"/>
</dbReference>
<dbReference type="PANTHER" id="PTHR43280">
    <property type="entry name" value="ARAC-FAMILY TRANSCRIPTIONAL REGULATOR"/>
    <property type="match status" value="1"/>
</dbReference>
<dbReference type="PROSITE" id="PS01124">
    <property type="entry name" value="HTH_ARAC_FAMILY_2"/>
    <property type="match status" value="1"/>
</dbReference>
<proteinExistence type="predicted"/>
<name>A0ABX1YZF2_9BACL</name>
<evidence type="ECO:0000313" key="6">
    <source>
        <dbReference type="Proteomes" id="UP000658690"/>
    </source>
</evidence>
<dbReference type="Proteomes" id="UP000658690">
    <property type="component" value="Unassembled WGS sequence"/>
</dbReference>
<dbReference type="PANTHER" id="PTHR43280:SF2">
    <property type="entry name" value="HTH-TYPE TRANSCRIPTIONAL REGULATOR EXSA"/>
    <property type="match status" value="1"/>
</dbReference>
<evidence type="ECO:0000313" key="5">
    <source>
        <dbReference type="EMBL" id="NOU85539.1"/>
    </source>
</evidence>
<dbReference type="InterPro" id="IPR037923">
    <property type="entry name" value="HTH-like"/>
</dbReference>